<gene>
    <name evidence="10" type="ORF">KZO38_07135</name>
</gene>
<organism evidence="10 11">
    <name type="scientific">Hoylesella nanceiensis</name>
    <dbReference type="NCBI Taxonomy" id="425941"/>
    <lineage>
        <taxon>Bacteria</taxon>
        <taxon>Pseudomonadati</taxon>
        <taxon>Bacteroidota</taxon>
        <taxon>Bacteroidia</taxon>
        <taxon>Bacteroidales</taxon>
        <taxon>Prevotellaceae</taxon>
        <taxon>Hoylesella</taxon>
    </lineage>
</organism>
<keyword evidence="11" id="KW-1185">Reference proteome</keyword>
<comment type="function">
    <text evidence="7 8">Key enzyme in folate metabolism. Catalyzes an essential reaction for de novo glycine and purine synthesis, and for DNA precursor synthesis.</text>
</comment>
<comment type="pathway">
    <text evidence="1 8">Cofactor biosynthesis; tetrahydrofolate biosynthesis; 5,6,7,8-tetrahydrofolate from 7,8-dihydrofolate: step 1/1.</text>
</comment>
<dbReference type="PIRSF" id="PIRSF000194">
    <property type="entry name" value="DHFR"/>
    <property type="match status" value="1"/>
</dbReference>
<dbReference type="Pfam" id="PF00186">
    <property type="entry name" value="DHFR_1"/>
    <property type="match status" value="1"/>
</dbReference>
<evidence type="ECO:0000259" key="9">
    <source>
        <dbReference type="PROSITE" id="PS51330"/>
    </source>
</evidence>
<dbReference type="PANTHER" id="PTHR48069">
    <property type="entry name" value="DIHYDROFOLATE REDUCTASE"/>
    <property type="match status" value="1"/>
</dbReference>
<dbReference type="SUPFAM" id="SSF53597">
    <property type="entry name" value="Dihydrofolate reductase-like"/>
    <property type="match status" value="1"/>
</dbReference>
<dbReference type="InterPro" id="IPR012259">
    <property type="entry name" value="DHFR"/>
</dbReference>
<comment type="caution">
    <text evidence="10">The sequence shown here is derived from an EMBL/GenBank/DDBJ whole genome shotgun (WGS) entry which is preliminary data.</text>
</comment>
<protein>
    <recommendedName>
        <fullName evidence="3 8">Dihydrofolate reductase</fullName>
        <ecNumber evidence="3 8">1.5.1.3</ecNumber>
    </recommendedName>
</protein>
<evidence type="ECO:0000256" key="5">
    <source>
        <dbReference type="ARBA" id="ARBA00022857"/>
    </source>
</evidence>
<dbReference type="Gene3D" id="3.40.430.10">
    <property type="entry name" value="Dihydrofolate Reductase, subunit A"/>
    <property type="match status" value="1"/>
</dbReference>
<accession>A0ABS6YD89</accession>
<keyword evidence="6 8" id="KW-0560">Oxidoreductase</keyword>
<dbReference type="EMBL" id="JAHXCT010000004">
    <property type="protein sequence ID" value="MBW4769535.1"/>
    <property type="molecule type" value="Genomic_DNA"/>
</dbReference>
<dbReference type="CDD" id="cd00209">
    <property type="entry name" value="DHFR"/>
    <property type="match status" value="1"/>
</dbReference>
<evidence type="ECO:0000256" key="3">
    <source>
        <dbReference type="ARBA" id="ARBA00012856"/>
    </source>
</evidence>
<reference evidence="10 11" key="1">
    <citation type="submission" date="2021-07" db="EMBL/GenBank/DDBJ databases">
        <title>Genomic diversity and antimicrobial resistance of Prevotella spp. isolated from chronic lung disease airways.</title>
        <authorList>
            <person name="Webb K.A."/>
            <person name="Olagoke O.S."/>
            <person name="Baird T."/>
            <person name="Neill J."/>
            <person name="Pham A."/>
            <person name="Wells T.J."/>
            <person name="Ramsay K.A."/>
            <person name="Bell S.C."/>
            <person name="Sarovich D.S."/>
            <person name="Price E.P."/>
        </authorList>
    </citation>
    <scope>NUCLEOTIDE SEQUENCE [LARGE SCALE GENOMIC DNA]</scope>
    <source>
        <strain evidence="10 11">SCHI0011.S.12</strain>
    </source>
</reference>
<comment type="similarity">
    <text evidence="2 8">Belongs to the dihydrofolate reductase family.</text>
</comment>
<sequence length="160" mass="18453">MKVYVIAAVAQNRAIGYQNQLLYWLPNDLKNFKSLTSGHTIIMGRNTFESLPKGALPNRKNVVLTQQNITLEGCEVYHSLEEALSACQNDEKVFILGGGKVYEQCLDFAEELILTEVNDVPEHADTFFPDYQEWKEKSREHHEKDEKHAFDFDFVHYVKA</sequence>
<evidence type="ECO:0000256" key="7">
    <source>
        <dbReference type="ARBA" id="ARBA00025067"/>
    </source>
</evidence>
<feature type="domain" description="DHFR" evidence="9">
    <location>
        <begin position="2"/>
        <end position="159"/>
    </location>
</feature>
<evidence type="ECO:0000256" key="6">
    <source>
        <dbReference type="ARBA" id="ARBA00023002"/>
    </source>
</evidence>
<dbReference type="EC" id="1.5.1.3" evidence="3 8"/>
<evidence type="ECO:0000256" key="4">
    <source>
        <dbReference type="ARBA" id="ARBA00022563"/>
    </source>
</evidence>
<proteinExistence type="inferred from homology"/>
<dbReference type="PROSITE" id="PS51330">
    <property type="entry name" value="DHFR_2"/>
    <property type="match status" value="1"/>
</dbReference>
<name>A0ABS6YD89_9BACT</name>
<keyword evidence="4 8" id="KW-0554">One-carbon metabolism</keyword>
<dbReference type="InterPro" id="IPR001796">
    <property type="entry name" value="DHFR_dom"/>
</dbReference>
<dbReference type="RefSeq" id="WP_018362810.1">
    <property type="nucleotide sequence ID" value="NZ_CAUSYV010000029.1"/>
</dbReference>
<evidence type="ECO:0000256" key="2">
    <source>
        <dbReference type="ARBA" id="ARBA00009539"/>
    </source>
</evidence>
<evidence type="ECO:0000256" key="1">
    <source>
        <dbReference type="ARBA" id="ARBA00004903"/>
    </source>
</evidence>
<evidence type="ECO:0000313" key="10">
    <source>
        <dbReference type="EMBL" id="MBW4769535.1"/>
    </source>
</evidence>
<comment type="catalytic activity">
    <reaction evidence="8">
        <text>(6S)-5,6,7,8-tetrahydrofolate + NADP(+) = 7,8-dihydrofolate + NADPH + H(+)</text>
        <dbReference type="Rhea" id="RHEA:15009"/>
        <dbReference type="ChEBI" id="CHEBI:15378"/>
        <dbReference type="ChEBI" id="CHEBI:57451"/>
        <dbReference type="ChEBI" id="CHEBI:57453"/>
        <dbReference type="ChEBI" id="CHEBI:57783"/>
        <dbReference type="ChEBI" id="CHEBI:58349"/>
        <dbReference type="EC" id="1.5.1.3"/>
    </reaction>
</comment>
<dbReference type="PRINTS" id="PR00070">
    <property type="entry name" value="DHFR"/>
</dbReference>
<evidence type="ECO:0000256" key="8">
    <source>
        <dbReference type="PIRNR" id="PIRNR000194"/>
    </source>
</evidence>
<dbReference type="InterPro" id="IPR024072">
    <property type="entry name" value="DHFR-like_dom_sf"/>
</dbReference>
<dbReference type="Proteomes" id="UP000788426">
    <property type="component" value="Unassembled WGS sequence"/>
</dbReference>
<evidence type="ECO:0000313" key="11">
    <source>
        <dbReference type="Proteomes" id="UP000788426"/>
    </source>
</evidence>
<dbReference type="PANTHER" id="PTHR48069:SF3">
    <property type="entry name" value="DIHYDROFOLATE REDUCTASE"/>
    <property type="match status" value="1"/>
</dbReference>
<keyword evidence="5 8" id="KW-0521">NADP</keyword>
<dbReference type="GeneID" id="93182762"/>